<evidence type="ECO:0000256" key="2">
    <source>
        <dbReference type="PIRNR" id="PIRNR029171"/>
    </source>
</evidence>
<feature type="signal peptide" evidence="2">
    <location>
        <begin position="1"/>
        <end position="19"/>
    </location>
</feature>
<keyword evidence="1" id="KW-0378">Hydrolase</keyword>
<evidence type="ECO:0000256" key="1">
    <source>
        <dbReference type="ARBA" id="ARBA00022801"/>
    </source>
</evidence>
<keyword evidence="4" id="KW-1185">Reference proteome</keyword>
<dbReference type="Gene3D" id="1.10.260.130">
    <property type="match status" value="1"/>
</dbReference>
<protein>
    <submittedName>
        <fullName evidence="3">Lipase 1</fullName>
    </submittedName>
</protein>
<dbReference type="PANTHER" id="PTHR34853">
    <property type="match status" value="1"/>
</dbReference>
<dbReference type="OrthoDB" id="2373480at2759"/>
<evidence type="ECO:0000313" key="4">
    <source>
        <dbReference type="Proteomes" id="UP000016923"/>
    </source>
</evidence>
<dbReference type="AlphaFoldDB" id="S3C1J8"/>
<dbReference type="OMA" id="EGCTIQN"/>
<proteinExistence type="inferred from homology"/>
<dbReference type="InterPro" id="IPR005152">
    <property type="entry name" value="Lipase_secreted"/>
</dbReference>
<comment type="similarity">
    <text evidence="2">Belongs to the AB hydrolase superfamily. Lipase family.</text>
</comment>
<dbReference type="VEuPathDB" id="FungiDB:F503_02740"/>
<dbReference type="Pfam" id="PF03583">
    <property type="entry name" value="LIP"/>
    <property type="match status" value="1"/>
</dbReference>
<dbReference type="HOGENOM" id="CLU_029538_5_2_1"/>
<organism evidence="3 4">
    <name type="scientific">Ophiostoma piceae (strain UAMH 11346)</name>
    <name type="common">Sap stain fungus</name>
    <dbReference type="NCBI Taxonomy" id="1262450"/>
    <lineage>
        <taxon>Eukaryota</taxon>
        <taxon>Fungi</taxon>
        <taxon>Dikarya</taxon>
        <taxon>Ascomycota</taxon>
        <taxon>Pezizomycotina</taxon>
        <taxon>Sordariomycetes</taxon>
        <taxon>Sordariomycetidae</taxon>
        <taxon>Ophiostomatales</taxon>
        <taxon>Ophiostomataceae</taxon>
        <taxon>Ophiostoma</taxon>
    </lineage>
</organism>
<dbReference type="PANTHER" id="PTHR34853:SF5">
    <property type="entry name" value="LIP-DOMAIN-CONTAINING PROTEIN-RELATED"/>
    <property type="match status" value="1"/>
</dbReference>
<dbReference type="Gene3D" id="3.40.50.1820">
    <property type="entry name" value="alpha/beta hydrolase"/>
    <property type="match status" value="1"/>
</dbReference>
<accession>S3C1J8</accession>
<feature type="chain" id="PRO_5013434333" evidence="2">
    <location>
        <begin position="20"/>
        <end position="453"/>
    </location>
</feature>
<reference evidence="3 4" key="1">
    <citation type="journal article" date="2013" name="BMC Genomics">
        <title>The genome and transcriptome of the pine saprophyte Ophiostoma piceae, and a comparison with the bark beetle-associated pine pathogen Grosmannia clavigera.</title>
        <authorList>
            <person name="Haridas S."/>
            <person name="Wang Y."/>
            <person name="Lim L."/>
            <person name="Massoumi Alamouti S."/>
            <person name="Jackman S."/>
            <person name="Docking R."/>
            <person name="Robertson G."/>
            <person name="Birol I."/>
            <person name="Bohlmann J."/>
            <person name="Breuil C."/>
        </authorList>
    </citation>
    <scope>NUCLEOTIDE SEQUENCE [LARGE SCALE GENOMIC DNA]</scope>
    <source>
        <strain evidence="3 4">UAMH 11346</strain>
    </source>
</reference>
<evidence type="ECO:0000313" key="3">
    <source>
        <dbReference type="EMBL" id="EPE06612.1"/>
    </source>
</evidence>
<dbReference type="eggNOG" id="ENOG502QRF9">
    <property type="taxonomic scope" value="Eukaryota"/>
</dbReference>
<keyword evidence="2" id="KW-0732">Signal</keyword>
<dbReference type="GO" id="GO:0004806">
    <property type="term" value="F:triacylglycerol lipase activity"/>
    <property type="evidence" value="ECO:0007669"/>
    <property type="project" value="UniProtKB-UniRule"/>
</dbReference>
<gene>
    <name evidence="3" type="ORF">F503_02740</name>
</gene>
<dbReference type="EMBL" id="KE148153">
    <property type="protein sequence ID" value="EPE06612.1"/>
    <property type="molecule type" value="Genomic_DNA"/>
</dbReference>
<sequence>MRTALLLVACLNAPAAVLAYGDRKLVQPNLAILATAASSTTSNSSSCSSALLYEPVAPSEDPWYTAPYEFENEKPGTILRVRPAPGNLTLLAGNASAAYNILYRTTNSLYKPTWAVTTLFIPKKASSASNSSTTNGALLSYQIAYDSNYINASPSYALYSSLDQDISTALGKGYYVSVPDYEGPLASFTAGVLSGHATLDSLRAILSTAGKPRFGLPANNSIALWGYSGGALASEWAAELQVQYAPELNISGIAVGGLTPNVTSVLFSINGGVGAGIAPPAILGITNQFPDVYEYVLSLLKSEGTNNKTGFLAAQNYTLNQDIGAFLGKNISDYFEGGLSAVLSPLAQKVIHSDGIMGYHGIPQVPIYAYKAIKDELSPVNDTDTLVARYCAVGANILYERSSIGGHTSGAINGRASATAFVDAIFGGTYAATYNTTGCTIREVAWNESSLSF</sequence>
<dbReference type="PIRSF" id="PIRSF029171">
    <property type="entry name" value="Esterase_LipA"/>
    <property type="match status" value="1"/>
</dbReference>
<dbReference type="GO" id="GO:0016042">
    <property type="term" value="P:lipid catabolic process"/>
    <property type="evidence" value="ECO:0007669"/>
    <property type="project" value="UniProtKB-UniRule"/>
</dbReference>
<dbReference type="InterPro" id="IPR029058">
    <property type="entry name" value="AB_hydrolase_fold"/>
</dbReference>
<dbReference type="SUPFAM" id="SSF53474">
    <property type="entry name" value="alpha/beta-Hydrolases"/>
    <property type="match status" value="1"/>
</dbReference>
<dbReference type="Proteomes" id="UP000016923">
    <property type="component" value="Unassembled WGS sequence"/>
</dbReference>
<name>S3C1J8_OPHP1</name>